<dbReference type="GO" id="GO:0016747">
    <property type="term" value="F:acyltransferase activity, transferring groups other than amino-acyl groups"/>
    <property type="evidence" value="ECO:0007669"/>
    <property type="project" value="InterPro"/>
</dbReference>
<dbReference type="Proteomes" id="UP001174909">
    <property type="component" value="Unassembled WGS sequence"/>
</dbReference>
<dbReference type="Gene3D" id="3.40.47.10">
    <property type="match status" value="1"/>
</dbReference>
<organism evidence="5 6">
    <name type="scientific">Geodia barretti</name>
    <name type="common">Barrett's horny sponge</name>
    <dbReference type="NCBI Taxonomy" id="519541"/>
    <lineage>
        <taxon>Eukaryota</taxon>
        <taxon>Metazoa</taxon>
        <taxon>Porifera</taxon>
        <taxon>Demospongiae</taxon>
        <taxon>Heteroscleromorpha</taxon>
        <taxon>Tetractinellida</taxon>
        <taxon>Astrophorina</taxon>
        <taxon>Geodiidae</taxon>
        <taxon>Geodia</taxon>
    </lineage>
</organism>
<reference evidence="5" key="1">
    <citation type="submission" date="2023-03" db="EMBL/GenBank/DDBJ databases">
        <authorList>
            <person name="Steffen K."/>
            <person name="Cardenas P."/>
        </authorList>
    </citation>
    <scope>NUCLEOTIDE SEQUENCE</scope>
</reference>
<evidence type="ECO:0000313" key="5">
    <source>
        <dbReference type="EMBL" id="CAI8043706.1"/>
    </source>
</evidence>
<keyword evidence="3" id="KW-0012">Acyltransferase</keyword>
<dbReference type="AlphaFoldDB" id="A0AA35X8S4"/>
<dbReference type="PANTHER" id="PTHR18919:SF107">
    <property type="entry name" value="ACETYL-COA ACETYLTRANSFERASE, CYTOSOLIC"/>
    <property type="match status" value="1"/>
</dbReference>
<dbReference type="InterPro" id="IPR020616">
    <property type="entry name" value="Thiolase_N"/>
</dbReference>
<proteinExistence type="inferred from homology"/>
<keyword evidence="2" id="KW-0808">Transferase</keyword>
<evidence type="ECO:0000313" key="6">
    <source>
        <dbReference type="Proteomes" id="UP001174909"/>
    </source>
</evidence>
<evidence type="ECO:0000256" key="1">
    <source>
        <dbReference type="ARBA" id="ARBA00010982"/>
    </source>
</evidence>
<gene>
    <name evidence="5" type="ORF">GBAR_LOCUS24235</name>
</gene>
<name>A0AA35X8S4_GEOBA</name>
<feature type="domain" description="Thiolase N-terminal" evidence="4">
    <location>
        <begin position="20"/>
        <end position="73"/>
    </location>
</feature>
<evidence type="ECO:0000256" key="2">
    <source>
        <dbReference type="ARBA" id="ARBA00022679"/>
    </source>
</evidence>
<comment type="caution">
    <text evidence="5">The sequence shown here is derived from an EMBL/GenBank/DDBJ whole genome shotgun (WGS) entry which is preliminary data.</text>
</comment>
<protein>
    <submittedName>
        <fullName evidence="5">Acetyl-CoA acetyltransferase</fullName>
    </submittedName>
</protein>
<keyword evidence="6" id="KW-1185">Reference proteome</keyword>
<comment type="similarity">
    <text evidence="1">Belongs to the thiolase-like superfamily. Thiolase family.</text>
</comment>
<dbReference type="Pfam" id="PF00108">
    <property type="entry name" value="Thiolase_N"/>
    <property type="match status" value="1"/>
</dbReference>
<dbReference type="SUPFAM" id="SSF53901">
    <property type="entry name" value="Thiolase-like"/>
    <property type="match status" value="1"/>
</dbReference>
<dbReference type="InterPro" id="IPR016039">
    <property type="entry name" value="Thiolase-like"/>
</dbReference>
<sequence length="77" mass="8762">MVRARETISPEERFGYISGMVETAENLAKQYEITRQEQDEYALRSHQRAVAAVEAGKFDQEIIGVPIPQRRGDPVDL</sequence>
<dbReference type="PANTHER" id="PTHR18919">
    <property type="entry name" value="ACETYL-COA C-ACYLTRANSFERASE"/>
    <property type="match status" value="1"/>
</dbReference>
<dbReference type="EMBL" id="CASHTH010003351">
    <property type="protein sequence ID" value="CAI8043706.1"/>
    <property type="molecule type" value="Genomic_DNA"/>
</dbReference>
<accession>A0AA35X8S4</accession>
<evidence type="ECO:0000256" key="3">
    <source>
        <dbReference type="ARBA" id="ARBA00023315"/>
    </source>
</evidence>
<evidence type="ECO:0000259" key="4">
    <source>
        <dbReference type="Pfam" id="PF00108"/>
    </source>
</evidence>